<dbReference type="KEGG" id="hprf:HLPR_19820"/>
<dbReference type="Gene3D" id="3.40.140.30">
    <property type="entry name" value="Hypothetical protein TM1506"/>
    <property type="match status" value="1"/>
</dbReference>
<dbReference type="InterPro" id="IPR015067">
    <property type="entry name" value="DUF1893_TM1506-like"/>
</dbReference>
<dbReference type="RefSeq" id="WP_338535275.1">
    <property type="nucleotide sequence ID" value="NZ_AP028654.1"/>
</dbReference>
<dbReference type="SUPFAM" id="SSF53927">
    <property type="entry name" value="Cytidine deaminase-like"/>
    <property type="match status" value="1"/>
</dbReference>
<accession>A0AAU9E4U0</accession>
<gene>
    <name evidence="1" type="ORF">HLPR_19820</name>
</gene>
<evidence type="ECO:0000313" key="2">
    <source>
        <dbReference type="Proteomes" id="UP001321786"/>
    </source>
</evidence>
<dbReference type="AlphaFoldDB" id="A0AAU9E4U0"/>
<organism evidence="1 2">
    <name type="scientific">Helicovermis profundi</name>
    <dbReference type="NCBI Taxonomy" id="3065157"/>
    <lineage>
        <taxon>Bacteria</taxon>
        <taxon>Bacillati</taxon>
        <taxon>Bacillota</taxon>
        <taxon>Clostridia</taxon>
        <taxon>Helicovermis</taxon>
    </lineage>
</organism>
<proteinExistence type="predicted"/>
<reference evidence="1 2" key="1">
    <citation type="submission" date="2023-08" db="EMBL/GenBank/DDBJ databases">
        <title>Helicovermis profunda gen. nov., sp. nov., a novel mesophilic, fermentative bacterium within the Bacillota from a deep-sea hydrothermal vent chimney.</title>
        <authorList>
            <person name="Miyazaki U."/>
            <person name="Mizutani D."/>
            <person name="Hashimoto Y."/>
            <person name="Tame A."/>
            <person name="Sawayama S."/>
            <person name="Miyazaki J."/>
            <person name="Takai K."/>
            <person name="Nakagawa S."/>
        </authorList>
    </citation>
    <scope>NUCLEOTIDE SEQUENCE [LARGE SCALE GENOMIC DNA]</scope>
    <source>
        <strain evidence="1 2">S502</strain>
    </source>
</reference>
<sequence>MNNSDLVLAKEILYKNNYKICVVKNDALIFFSEDRGILPMYKLVREMYPSLEGASIADRVVGRAAALLSVYAKVQNVYSEIISEGAIDILQKNSILVSYNKKVRNIKNRDRTDLCPVEKLSSRFYDYDYKNLINEIEKFLKSIKAI</sequence>
<name>A0AAU9E4U0_9FIRM</name>
<dbReference type="Pfam" id="PF08973">
    <property type="entry name" value="TM1506"/>
    <property type="match status" value="1"/>
</dbReference>
<protein>
    <submittedName>
        <fullName evidence="1">DUF1893 domain-containing protein</fullName>
    </submittedName>
</protein>
<keyword evidence="2" id="KW-1185">Reference proteome</keyword>
<dbReference type="EMBL" id="AP028654">
    <property type="protein sequence ID" value="BEP29651.1"/>
    <property type="molecule type" value="Genomic_DNA"/>
</dbReference>
<dbReference type="InterPro" id="IPR016193">
    <property type="entry name" value="Cytidine_deaminase-like"/>
</dbReference>
<dbReference type="GO" id="GO:0003824">
    <property type="term" value="F:catalytic activity"/>
    <property type="evidence" value="ECO:0007669"/>
    <property type="project" value="InterPro"/>
</dbReference>
<dbReference type="Proteomes" id="UP001321786">
    <property type="component" value="Chromosome"/>
</dbReference>
<evidence type="ECO:0000313" key="1">
    <source>
        <dbReference type="EMBL" id="BEP29651.1"/>
    </source>
</evidence>
<dbReference type="InterPro" id="IPR037081">
    <property type="entry name" value="Hyp_TM1506"/>
</dbReference>